<dbReference type="Pfam" id="PF02518">
    <property type="entry name" value="HATPase_c"/>
    <property type="match status" value="1"/>
</dbReference>
<dbReference type="InterPro" id="IPR003594">
    <property type="entry name" value="HATPase_dom"/>
</dbReference>
<evidence type="ECO:0000256" key="4">
    <source>
        <dbReference type="ARBA" id="ARBA00022777"/>
    </source>
</evidence>
<dbReference type="RefSeq" id="WP_137697223.1">
    <property type="nucleotide sequence ID" value="NZ_CP061336.1"/>
</dbReference>
<dbReference type="Pfam" id="PF06580">
    <property type="entry name" value="His_kinase"/>
    <property type="match status" value="1"/>
</dbReference>
<dbReference type="InterPro" id="IPR003660">
    <property type="entry name" value="HAMP_dom"/>
</dbReference>
<dbReference type="SUPFAM" id="SSF55874">
    <property type="entry name" value="ATPase domain of HSP90 chaperone/DNA topoisomerase II/histidine kinase"/>
    <property type="match status" value="1"/>
</dbReference>
<dbReference type="AlphaFoldDB" id="A0A4U7JKY6"/>
<sequence>MFTNRKFIYIVNDIPLKFKFLIIYIVCLLIPIIVINISFVDKFSNIVQEKEENTYKISLERTRVDIVTMFDGCIAASHSISSDRTLHNILDINFLSSDQYFDVYDSQLRNRLNIYTSAYDYMSNIEIYVDNPTISSGGTYQHIDEEVENSLWYNKLYSSKGSVLLNSYLGYTKSLPTKRIQYLSVFNKLDYYPTLNNERRKILKIDINMQKLNNIFKREKTFLNLYLLDPENNIICSTSSLYDFEKEDSLKTFDIQSIGKDNIILETALSNSSYMKGWRLIGVSTAERIQKSLIETLKFVLLIAFISVIISSILSLIMANSYNYRLKKLSKHMSRFTDGKFELIEINEGQDEIGGVIRSFNLMASKINLLINDVYKLQLQKKDLELERIRAEINFLQSQMDPHFLFNTLNAILVVSTKNGYTDIIDILKYLSKTLRRLLSWKDDLVTIREEISFTEMYLKIEKFRFGDKIEYYIDIDDSLLEVKIPKMSLQPLVENACKHGIQAITEVGIVRINAELIDDTLKICVEDNGTGMDNERLKELITNVTSEEELSSNIGLRNVYRRLRLYYGDNISFNIVSEKERGTKVSFTIRKNSLDNSVNNSDMDSNLEG</sequence>
<keyword evidence="2" id="KW-0597">Phosphoprotein</keyword>
<dbReference type="SMART" id="SM00387">
    <property type="entry name" value="HATPase_c"/>
    <property type="match status" value="1"/>
</dbReference>
<dbReference type="Proteomes" id="UP000306409">
    <property type="component" value="Chromosome"/>
</dbReference>
<accession>A0A4U7JKY6</accession>
<evidence type="ECO:0000256" key="2">
    <source>
        <dbReference type="ARBA" id="ARBA00022553"/>
    </source>
</evidence>
<proteinExistence type="predicted"/>
<dbReference type="PROSITE" id="PS50885">
    <property type="entry name" value="HAMP"/>
    <property type="match status" value="1"/>
</dbReference>
<comment type="subcellular location">
    <subcellularLocation>
        <location evidence="1">Membrane</location>
    </subcellularLocation>
</comment>
<dbReference type="Gene3D" id="6.10.340.10">
    <property type="match status" value="1"/>
</dbReference>
<reference evidence="6 7" key="1">
    <citation type="submission" date="2020-09" db="EMBL/GenBank/DDBJ databases">
        <title>Characterization and genome sequencing of Ruminiclostridium sp. nov. MA18.</title>
        <authorList>
            <person name="Rettenmaier R."/>
            <person name="Kowollik M.-L."/>
            <person name="Liebl W."/>
            <person name="Zverlov V."/>
        </authorList>
    </citation>
    <scope>NUCLEOTIDE SEQUENCE [LARGE SCALE GENOMIC DNA]</scope>
    <source>
        <strain evidence="6 7">MA18</strain>
    </source>
</reference>
<protein>
    <submittedName>
        <fullName evidence="6">Sensor histidine kinase</fullName>
    </submittedName>
</protein>
<evidence type="ECO:0000256" key="3">
    <source>
        <dbReference type="ARBA" id="ARBA00022679"/>
    </source>
</evidence>
<keyword evidence="3" id="KW-0808">Transferase</keyword>
<dbReference type="InterPro" id="IPR036890">
    <property type="entry name" value="HATPase_C_sf"/>
</dbReference>
<organism evidence="6 7">
    <name type="scientific">Ruminiclostridium herbifermentans</name>
    <dbReference type="NCBI Taxonomy" id="2488810"/>
    <lineage>
        <taxon>Bacteria</taxon>
        <taxon>Bacillati</taxon>
        <taxon>Bacillota</taxon>
        <taxon>Clostridia</taxon>
        <taxon>Eubacteriales</taxon>
        <taxon>Oscillospiraceae</taxon>
        <taxon>Ruminiclostridium</taxon>
    </lineage>
</organism>
<dbReference type="GO" id="GO:0000155">
    <property type="term" value="F:phosphorelay sensor kinase activity"/>
    <property type="evidence" value="ECO:0007669"/>
    <property type="project" value="InterPro"/>
</dbReference>
<dbReference type="InterPro" id="IPR050640">
    <property type="entry name" value="Bact_2-comp_sensor_kinase"/>
</dbReference>
<feature type="domain" description="HAMP" evidence="5">
    <location>
        <begin position="325"/>
        <end position="372"/>
    </location>
</feature>
<dbReference type="OrthoDB" id="9809348at2"/>
<evidence type="ECO:0000259" key="5">
    <source>
        <dbReference type="PROSITE" id="PS50885"/>
    </source>
</evidence>
<dbReference type="PANTHER" id="PTHR34220:SF7">
    <property type="entry name" value="SENSOR HISTIDINE KINASE YPDA"/>
    <property type="match status" value="1"/>
</dbReference>
<evidence type="ECO:0000256" key="1">
    <source>
        <dbReference type="ARBA" id="ARBA00004370"/>
    </source>
</evidence>
<dbReference type="InterPro" id="IPR010559">
    <property type="entry name" value="Sig_transdc_His_kin_internal"/>
</dbReference>
<dbReference type="Pfam" id="PF00672">
    <property type="entry name" value="HAMP"/>
    <property type="match status" value="1"/>
</dbReference>
<gene>
    <name evidence="6" type="ORF">EHE19_000975</name>
</gene>
<dbReference type="EMBL" id="CP061336">
    <property type="protein sequence ID" value="QNU67159.1"/>
    <property type="molecule type" value="Genomic_DNA"/>
</dbReference>
<keyword evidence="4 6" id="KW-0418">Kinase</keyword>
<dbReference type="PANTHER" id="PTHR34220">
    <property type="entry name" value="SENSOR HISTIDINE KINASE YPDA"/>
    <property type="match status" value="1"/>
</dbReference>
<name>A0A4U7JKY6_9FIRM</name>
<evidence type="ECO:0000313" key="6">
    <source>
        <dbReference type="EMBL" id="QNU67159.1"/>
    </source>
</evidence>
<dbReference type="CDD" id="cd06225">
    <property type="entry name" value="HAMP"/>
    <property type="match status" value="1"/>
</dbReference>
<evidence type="ECO:0000313" key="7">
    <source>
        <dbReference type="Proteomes" id="UP000306409"/>
    </source>
</evidence>
<dbReference type="KEGG" id="rher:EHE19_000975"/>
<dbReference type="GO" id="GO:0016020">
    <property type="term" value="C:membrane"/>
    <property type="evidence" value="ECO:0007669"/>
    <property type="project" value="UniProtKB-SubCell"/>
</dbReference>
<dbReference type="Gene3D" id="3.30.565.10">
    <property type="entry name" value="Histidine kinase-like ATPase, C-terminal domain"/>
    <property type="match status" value="1"/>
</dbReference>
<keyword evidence="7" id="KW-1185">Reference proteome</keyword>